<dbReference type="InterPro" id="IPR004881">
    <property type="entry name" value="Ribosome_biogen_GTPase_RsgA"/>
</dbReference>
<dbReference type="Gene3D" id="3.40.50.300">
    <property type="entry name" value="P-loop containing nucleotide triphosphate hydrolases"/>
    <property type="match status" value="1"/>
</dbReference>
<evidence type="ECO:0000313" key="7">
    <source>
        <dbReference type="Proteomes" id="UP000001409"/>
    </source>
</evidence>
<evidence type="ECO:0000256" key="3">
    <source>
        <dbReference type="SAM" id="MobiDB-lite"/>
    </source>
</evidence>
<evidence type="ECO:0000313" key="6">
    <source>
        <dbReference type="EMBL" id="BAC17588.1"/>
    </source>
</evidence>
<feature type="compositionally biased region" description="Basic residues" evidence="3">
    <location>
        <begin position="1"/>
        <end position="10"/>
    </location>
</feature>
<reference evidence="6 7" key="1">
    <citation type="journal article" date="2003" name="Genome Res.">
        <title>Comparative complete genome sequence analysis of the amino acid replacements responsible for the thermostability of Corynebacterium efficiens.</title>
        <authorList>
            <person name="Nishio Y."/>
            <person name="Nakamura Y."/>
            <person name="Kawarabayasi Y."/>
            <person name="Usuda Y."/>
            <person name="Kimura E."/>
            <person name="Sugimoto S."/>
            <person name="Matsui K."/>
            <person name="Yamagishi A."/>
            <person name="Kikuchi H."/>
            <person name="Ikeo K."/>
            <person name="Gojobori T."/>
        </authorList>
    </citation>
    <scope>NUCLEOTIDE SEQUENCE [LARGE SCALE GENOMIC DNA]</scope>
    <source>
        <strain evidence="7">DSM 44549 / YS-314 / AJ 12310 / JCM 11189 / NBRC 100395</strain>
    </source>
</reference>
<protein>
    <recommendedName>
        <fullName evidence="8">Ribosome small subunit-dependent GTPase A</fullName>
    </recommendedName>
</protein>
<evidence type="ECO:0000256" key="2">
    <source>
        <dbReference type="ARBA" id="ARBA00023134"/>
    </source>
</evidence>
<dbReference type="GO" id="GO:0003924">
    <property type="term" value="F:GTPase activity"/>
    <property type="evidence" value="ECO:0007669"/>
    <property type="project" value="InterPro"/>
</dbReference>
<dbReference type="NCBIfam" id="TIGR00157">
    <property type="entry name" value="ribosome small subunit-dependent GTPase A"/>
    <property type="match status" value="1"/>
</dbReference>
<dbReference type="InterPro" id="IPR010914">
    <property type="entry name" value="RsgA_GTPase_dom"/>
</dbReference>
<proteinExistence type="predicted"/>
<accession>Q8FRI3</accession>
<feature type="domain" description="EngC GTPase" evidence="4">
    <location>
        <begin position="125"/>
        <end position="265"/>
    </location>
</feature>
<evidence type="ECO:0000256" key="1">
    <source>
        <dbReference type="ARBA" id="ARBA00022741"/>
    </source>
</evidence>
<organism evidence="6 7">
    <name type="scientific">Corynebacterium efficiens (strain DSM 44549 / YS-314 / AJ 12310 / JCM 11189 / NBRC 100395)</name>
    <dbReference type="NCBI Taxonomy" id="196164"/>
    <lineage>
        <taxon>Bacteria</taxon>
        <taxon>Bacillati</taxon>
        <taxon>Actinomycetota</taxon>
        <taxon>Actinomycetes</taxon>
        <taxon>Mycobacteriales</taxon>
        <taxon>Corynebacteriaceae</taxon>
        <taxon>Corynebacterium</taxon>
    </lineage>
</organism>
<evidence type="ECO:0000259" key="5">
    <source>
        <dbReference type="PROSITE" id="PS51721"/>
    </source>
</evidence>
<dbReference type="PANTHER" id="PTHR32120:SF11">
    <property type="entry name" value="SMALL RIBOSOMAL SUBUNIT BIOGENESIS GTPASE RSGA 1, MITOCHONDRIAL-RELATED"/>
    <property type="match status" value="1"/>
</dbReference>
<evidence type="ECO:0000259" key="4">
    <source>
        <dbReference type="PROSITE" id="PS50936"/>
    </source>
</evidence>
<keyword evidence="2" id="KW-0342">GTP-binding</keyword>
<feature type="domain" description="CP-type G" evidence="5">
    <location>
        <begin position="106"/>
        <end position="267"/>
    </location>
</feature>
<dbReference type="SUPFAM" id="SSF52540">
    <property type="entry name" value="P-loop containing nucleoside triphosphate hydrolases"/>
    <property type="match status" value="1"/>
</dbReference>
<dbReference type="PROSITE" id="PS50936">
    <property type="entry name" value="ENGC_GTPASE"/>
    <property type="match status" value="1"/>
</dbReference>
<name>Q8FRI3_COREF</name>
<feature type="region of interest" description="Disordered" evidence="3">
    <location>
        <begin position="1"/>
        <end position="36"/>
    </location>
</feature>
<dbReference type="GO" id="GO:0005525">
    <property type="term" value="F:GTP binding"/>
    <property type="evidence" value="ECO:0007669"/>
    <property type="project" value="UniProtKB-KW"/>
</dbReference>
<sequence length="337" mass="36331">MRPSGRKWLARRQWDESDVRIRPSKGTRPRTKDRPSHEDALVGMVVTKDRGRWGVVLDGRSDAIVTMRARELGRTPIEVGDRVAVVGDTSGQPGTLARIVRLEERTSVLRRTADDTDPYERIVVANADQLLIVSAVADPPPRAGFVERALIAAFVGNIQPILCLTKSDLADPSEFAAEFEALEVPVVVCGIDDPLDDVLEVVEGHITAFIGHSGVGKSTLVNRLVPDAHRETGTVSGVGKGRHTSTQSVALPVKNGWIIDTPGIRSFGLAHVDADTVVGVFEDLAAAAEDCPRGCTHMGPPADPECALDQLEGASARRVEAVRTLLEALRSNDAWEL</sequence>
<dbReference type="AlphaFoldDB" id="Q8FRI3"/>
<dbReference type="STRING" id="196164.gene:10741180"/>
<dbReference type="CDD" id="cd01854">
    <property type="entry name" value="YjeQ_EngC"/>
    <property type="match status" value="1"/>
</dbReference>
<feature type="compositionally biased region" description="Basic and acidic residues" evidence="3">
    <location>
        <begin position="12"/>
        <end position="21"/>
    </location>
</feature>
<dbReference type="EMBL" id="BA000035">
    <property type="protein sequence ID" value="BAC17588.1"/>
    <property type="molecule type" value="Genomic_DNA"/>
</dbReference>
<dbReference type="InterPro" id="IPR027417">
    <property type="entry name" value="P-loop_NTPase"/>
</dbReference>
<dbReference type="PANTHER" id="PTHR32120">
    <property type="entry name" value="SMALL RIBOSOMAL SUBUNIT BIOGENESIS GTPASE RSGA"/>
    <property type="match status" value="1"/>
</dbReference>
<keyword evidence="7" id="KW-1185">Reference proteome</keyword>
<evidence type="ECO:0008006" key="8">
    <source>
        <dbReference type="Google" id="ProtNLM"/>
    </source>
</evidence>
<dbReference type="InterPro" id="IPR030378">
    <property type="entry name" value="G_CP_dom"/>
</dbReference>
<dbReference type="Pfam" id="PF03193">
    <property type="entry name" value="RsgA_GTPase"/>
    <property type="match status" value="1"/>
</dbReference>
<dbReference type="HOGENOM" id="CLU_033617_1_0_11"/>
<dbReference type="KEGG" id="cef:CE0778"/>
<dbReference type="eggNOG" id="COG1162">
    <property type="taxonomic scope" value="Bacteria"/>
</dbReference>
<dbReference type="Proteomes" id="UP000001409">
    <property type="component" value="Chromosome"/>
</dbReference>
<dbReference type="PROSITE" id="PS51721">
    <property type="entry name" value="G_CP"/>
    <property type="match status" value="1"/>
</dbReference>
<keyword evidence="1" id="KW-0547">Nucleotide-binding</keyword>